<organism evidence="1 2">
    <name type="scientific">Stylosanthes scabra</name>
    <dbReference type="NCBI Taxonomy" id="79078"/>
    <lineage>
        <taxon>Eukaryota</taxon>
        <taxon>Viridiplantae</taxon>
        <taxon>Streptophyta</taxon>
        <taxon>Embryophyta</taxon>
        <taxon>Tracheophyta</taxon>
        <taxon>Spermatophyta</taxon>
        <taxon>Magnoliopsida</taxon>
        <taxon>eudicotyledons</taxon>
        <taxon>Gunneridae</taxon>
        <taxon>Pentapetalae</taxon>
        <taxon>rosids</taxon>
        <taxon>fabids</taxon>
        <taxon>Fabales</taxon>
        <taxon>Fabaceae</taxon>
        <taxon>Papilionoideae</taxon>
        <taxon>50 kb inversion clade</taxon>
        <taxon>dalbergioids sensu lato</taxon>
        <taxon>Dalbergieae</taxon>
        <taxon>Pterocarpus clade</taxon>
        <taxon>Stylosanthes</taxon>
    </lineage>
</organism>
<reference evidence="1 2" key="1">
    <citation type="journal article" date="2023" name="Plants (Basel)">
        <title>Bridging the Gap: Combining Genomics and Transcriptomics Approaches to Understand Stylosanthes scabra, an Orphan Legume from the Brazilian Caatinga.</title>
        <authorList>
            <person name="Ferreira-Neto J.R.C."/>
            <person name="da Silva M.D."/>
            <person name="Binneck E."/>
            <person name="de Melo N.F."/>
            <person name="da Silva R.H."/>
            <person name="de Melo A.L.T.M."/>
            <person name="Pandolfi V."/>
            <person name="Bustamante F.O."/>
            <person name="Brasileiro-Vidal A.C."/>
            <person name="Benko-Iseppon A.M."/>
        </authorList>
    </citation>
    <scope>NUCLEOTIDE SEQUENCE [LARGE SCALE GENOMIC DNA]</scope>
    <source>
        <tissue evidence="1">Leaves</tissue>
    </source>
</reference>
<dbReference type="Proteomes" id="UP001341840">
    <property type="component" value="Unassembled WGS sequence"/>
</dbReference>
<comment type="caution">
    <text evidence="1">The sequence shown here is derived from an EMBL/GenBank/DDBJ whole genome shotgun (WGS) entry which is preliminary data.</text>
</comment>
<evidence type="ECO:0000313" key="1">
    <source>
        <dbReference type="EMBL" id="MED6222072.1"/>
    </source>
</evidence>
<gene>
    <name evidence="1" type="ORF">PIB30_060913</name>
</gene>
<dbReference type="EMBL" id="JASCZI010272405">
    <property type="protein sequence ID" value="MED6222072.1"/>
    <property type="molecule type" value="Genomic_DNA"/>
</dbReference>
<accession>A0ABU6ZJC7</accession>
<keyword evidence="2" id="KW-1185">Reference proteome</keyword>
<proteinExistence type="predicted"/>
<protein>
    <submittedName>
        <fullName evidence="1">Uncharacterized protein</fullName>
    </submittedName>
</protein>
<name>A0ABU6ZJC7_9FABA</name>
<sequence length="97" mass="10601">MAQNKALAQQINLLNSKLGTMQLAAANTQIGPCDLRGIQGHSSETCTAILEQQSSEQAEFGAEVAGESERNEKIATKPRRPLLEPMRTHLMEPCVRI</sequence>
<evidence type="ECO:0000313" key="2">
    <source>
        <dbReference type="Proteomes" id="UP001341840"/>
    </source>
</evidence>